<proteinExistence type="predicted"/>
<evidence type="ECO:0000256" key="3">
    <source>
        <dbReference type="ARBA" id="ARBA00023125"/>
    </source>
</evidence>
<dbReference type="PANTHER" id="PTHR24567">
    <property type="entry name" value="CRP FAMILY TRANSCRIPTIONAL REGULATORY PROTEIN"/>
    <property type="match status" value="1"/>
</dbReference>
<organism evidence="9 10">
    <name type="scientific">Thermodesulfovibrio aggregans</name>
    <dbReference type="NCBI Taxonomy" id="86166"/>
    <lineage>
        <taxon>Bacteria</taxon>
        <taxon>Pseudomonadati</taxon>
        <taxon>Nitrospirota</taxon>
        <taxon>Thermodesulfovibrionia</taxon>
        <taxon>Thermodesulfovibrionales</taxon>
        <taxon>Thermodesulfovibrionaceae</taxon>
        <taxon>Thermodesulfovibrio</taxon>
    </lineage>
</organism>
<dbReference type="EMBL" id="PNIO01000046">
    <property type="protein sequence ID" value="PMP70167.1"/>
    <property type="molecule type" value="Genomic_DNA"/>
</dbReference>
<evidence type="ECO:0000313" key="10">
    <source>
        <dbReference type="Proteomes" id="UP000242288"/>
    </source>
</evidence>
<dbReference type="Gene3D" id="2.60.120.10">
    <property type="entry name" value="Jelly Rolls"/>
    <property type="match status" value="1"/>
</dbReference>
<feature type="domain" description="HTH crp-type" evidence="8">
    <location>
        <begin position="149"/>
        <end position="222"/>
    </location>
</feature>
<dbReference type="InterPro" id="IPR018488">
    <property type="entry name" value="cNMP-bd_CS"/>
</dbReference>
<name>A0A2J6WIJ8_9BACT</name>
<dbReference type="InterPro" id="IPR014710">
    <property type="entry name" value="RmlC-like_jellyroll"/>
</dbReference>
<dbReference type="SUPFAM" id="SSF46785">
    <property type="entry name" value="Winged helix' DNA-binding domain"/>
    <property type="match status" value="1"/>
</dbReference>
<evidence type="ECO:0000256" key="4">
    <source>
        <dbReference type="ARBA" id="ARBA00023149"/>
    </source>
</evidence>
<keyword evidence="1" id="KW-0547">Nucleotide-binding</keyword>
<dbReference type="Pfam" id="PF00027">
    <property type="entry name" value="cNMP_binding"/>
    <property type="match status" value="1"/>
</dbReference>
<feature type="domain" description="Cyclic nucleotide-binding" evidence="7">
    <location>
        <begin position="15"/>
        <end position="135"/>
    </location>
</feature>
<dbReference type="InterPro" id="IPR036390">
    <property type="entry name" value="WH_DNA-bd_sf"/>
</dbReference>
<dbReference type="PROSITE" id="PS00889">
    <property type="entry name" value="CNMP_BINDING_2"/>
    <property type="match status" value="1"/>
</dbReference>
<dbReference type="InterPro" id="IPR036388">
    <property type="entry name" value="WH-like_DNA-bd_sf"/>
</dbReference>
<dbReference type="Pfam" id="PF13545">
    <property type="entry name" value="HTH_Crp_2"/>
    <property type="match status" value="1"/>
</dbReference>
<dbReference type="Gene3D" id="1.10.10.10">
    <property type="entry name" value="Winged helix-like DNA-binding domain superfamily/Winged helix DNA-binding domain"/>
    <property type="match status" value="1"/>
</dbReference>
<evidence type="ECO:0000259" key="8">
    <source>
        <dbReference type="PROSITE" id="PS51063"/>
    </source>
</evidence>
<dbReference type="InterPro" id="IPR050397">
    <property type="entry name" value="Env_Response_Regulators"/>
</dbReference>
<dbReference type="PRINTS" id="PR00103">
    <property type="entry name" value="CAMPKINASE"/>
</dbReference>
<keyword evidence="3" id="KW-0238">DNA-binding</keyword>
<evidence type="ECO:0000256" key="6">
    <source>
        <dbReference type="ARBA" id="ARBA00033082"/>
    </source>
</evidence>
<evidence type="ECO:0000313" key="9">
    <source>
        <dbReference type="EMBL" id="PMP70167.1"/>
    </source>
</evidence>
<dbReference type="InterPro" id="IPR018490">
    <property type="entry name" value="cNMP-bd_dom_sf"/>
</dbReference>
<sequence>MSNIDILQILKEIPIFQSLSDEHLTLISKGFKIYRVKKGEIIFYQSDESTDLYIILDGAVKACLLDSDGKELILNIFKKGDFFGELSLLDGRPRSATIIAIEDSVVGVLKREHFLKLLKNNPMIVISLLSALVERIRMTDEMLGAMAFLDVSRRIIKFLMNVAEKEGEKTKDGLIRIKKITHRELASCTGASREAITKALKVLKFKGILKEEEGFFLISSHIEPCSFYEEK</sequence>
<dbReference type="CDD" id="cd00038">
    <property type="entry name" value="CAP_ED"/>
    <property type="match status" value="1"/>
</dbReference>
<dbReference type="InterPro" id="IPR012318">
    <property type="entry name" value="HTH_CRP"/>
</dbReference>
<dbReference type="SMART" id="SM00100">
    <property type="entry name" value="cNMP"/>
    <property type="match status" value="1"/>
</dbReference>
<dbReference type="PROSITE" id="PS50042">
    <property type="entry name" value="CNMP_BINDING_3"/>
    <property type="match status" value="1"/>
</dbReference>
<evidence type="ECO:0000256" key="1">
    <source>
        <dbReference type="ARBA" id="ARBA00022741"/>
    </source>
</evidence>
<evidence type="ECO:0000256" key="2">
    <source>
        <dbReference type="ARBA" id="ARBA00023015"/>
    </source>
</evidence>
<dbReference type="Proteomes" id="UP000242288">
    <property type="component" value="Unassembled WGS sequence"/>
</dbReference>
<gene>
    <name evidence="9" type="ORF">C0186_05490</name>
</gene>
<dbReference type="InterPro" id="IPR000595">
    <property type="entry name" value="cNMP-bd_dom"/>
</dbReference>
<protein>
    <recommendedName>
        <fullName evidence="6">cAMP receptor protein</fullName>
    </recommendedName>
</protein>
<keyword evidence="2" id="KW-0805">Transcription regulation</keyword>
<dbReference type="PANTHER" id="PTHR24567:SF74">
    <property type="entry name" value="HTH-TYPE TRANSCRIPTIONAL REGULATOR ARCR"/>
    <property type="match status" value="1"/>
</dbReference>
<dbReference type="GO" id="GO:0003677">
    <property type="term" value="F:DNA binding"/>
    <property type="evidence" value="ECO:0007669"/>
    <property type="project" value="UniProtKB-KW"/>
</dbReference>
<dbReference type="GO" id="GO:0045893">
    <property type="term" value="P:positive regulation of DNA-templated transcription"/>
    <property type="evidence" value="ECO:0007669"/>
    <property type="project" value="UniProtKB-ARBA"/>
</dbReference>
<dbReference type="GO" id="GO:0003700">
    <property type="term" value="F:DNA-binding transcription factor activity"/>
    <property type="evidence" value="ECO:0007669"/>
    <property type="project" value="UniProtKB-ARBA"/>
</dbReference>
<comment type="caution">
    <text evidence="9">The sequence shown here is derived from an EMBL/GenBank/DDBJ whole genome shotgun (WGS) entry which is preliminary data.</text>
</comment>
<evidence type="ECO:0000256" key="5">
    <source>
        <dbReference type="ARBA" id="ARBA00023163"/>
    </source>
</evidence>
<reference evidence="9 10" key="1">
    <citation type="submission" date="2018-01" db="EMBL/GenBank/DDBJ databases">
        <title>Metagenomic assembled genomes from two thermal pools in the Uzon Caldera, Kamchatka, Russia.</title>
        <authorList>
            <person name="Wilkins L."/>
            <person name="Ettinger C."/>
        </authorList>
    </citation>
    <scope>NUCLEOTIDE SEQUENCE [LARGE SCALE GENOMIC DNA]</scope>
    <source>
        <strain evidence="9">ZAV-04</strain>
    </source>
</reference>
<keyword evidence="4" id="KW-0114">cAMP</keyword>
<dbReference type="PROSITE" id="PS51063">
    <property type="entry name" value="HTH_CRP_2"/>
    <property type="match status" value="1"/>
</dbReference>
<dbReference type="SUPFAM" id="SSF51206">
    <property type="entry name" value="cAMP-binding domain-like"/>
    <property type="match status" value="1"/>
</dbReference>
<dbReference type="FunFam" id="2.60.120.10:FF:000003">
    <property type="entry name" value="Crp/Fnr family transcriptional regulator"/>
    <property type="match status" value="1"/>
</dbReference>
<keyword evidence="5" id="KW-0804">Transcription</keyword>
<dbReference type="AlphaFoldDB" id="A0A2J6WIJ8"/>
<dbReference type="GO" id="GO:0005829">
    <property type="term" value="C:cytosol"/>
    <property type="evidence" value="ECO:0007669"/>
    <property type="project" value="TreeGrafter"/>
</dbReference>
<dbReference type="GO" id="GO:0030552">
    <property type="term" value="F:cAMP binding"/>
    <property type="evidence" value="ECO:0007669"/>
    <property type="project" value="UniProtKB-ARBA"/>
</dbReference>
<accession>A0A2J6WIJ8</accession>
<evidence type="ECO:0000259" key="7">
    <source>
        <dbReference type="PROSITE" id="PS50042"/>
    </source>
</evidence>